<dbReference type="InterPro" id="IPR036259">
    <property type="entry name" value="MFS_trans_sf"/>
</dbReference>
<sequence>MPEGYSRTQHERYSRLRLQVLGGAFLGYSAYYLVRKNFVLAMPDLISQGYSKTELGMALCALSLSYGISNFVMGTFADRLDVRKLMPLCLILSGGVSLLIGFMPILQFPLMVMVCLMALNGCMQAAGWPCSAKLIAHWFVRQERGTAMSIWSLSQNAGCGLLGPLSILALALFCDWQSLFYFPASIAIVMAIGCYFMLRDSPQQCGLPLHSPELAEEHEIKHQRSSFRQSFRLFCQHCLKLPPIWILAVVNACIYFVRYGVIDWAPVYLQESKGFSFNTSSWAFFAFEYAAIPGTLICGYLSDKHFRGQRAPVNALFTTMVLISILCYWQCPAGNTTYAMLSMIATGFLVYGPVMLVHVHIIDLVPLPFAATAAGFISLFGYIFGATSANLLLGKVLDHYGWDACFELLAAACALALILLLLLWMWENMHPNPDAPFSQQAQPATIPITTEKNSGDKKGFRRLLSAAFFPGTSAGGRSRRHCSGNKLLCRRTQYSLKTLLIYLSKRRSG</sequence>
<dbReference type="InterPro" id="IPR011701">
    <property type="entry name" value="MFS"/>
</dbReference>
<feature type="transmembrane region" description="Helical" evidence="5">
    <location>
        <begin position="406"/>
        <end position="426"/>
    </location>
</feature>
<accession>A0ABT3MZC6</accession>
<evidence type="ECO:0000256" key="1">
    <source>
        <dbReference type="ARBA" id="ARBA00004127"/>
    </source>
</evidence>
<evidence type="ECO:0000313" key="8">
    <source>
        <dbReference type="Proteomes" id="UP001209854"/>
    </source>
</evidence>
<feature type="transmembrane region" description="Helical" evidence="5">
    <location>
        <begin position="16"/>
        <end position="34"/>
    </location>
</feature>
<gene>
    <name evidence="7" type="ORF">NX722_19345</name>
</gene>
<feature type="transmembrane region" description="Helical" evidence="5">
    <location>
        <begin position="150"/>
        <end position="173"/>
    </location>
</feature>
<organism evidence="7 8">
    <name type="scientific">Endozoicomonas gorgoniicola</name>
    <dbReference type="NCBI Taxonomy" id="1234144"/>
    <lineage>
        <taxon>Bacteria</taxon>
        <taxon>Pseudomonadati</taxon>
        <taxon>Pseudomonadota</taxon>
        <taxon>Gammaproteobacteria</taxon>
        <taxon>Oceanospirillales</taxon>
        <taxon>Endozoicomonadaceae</taxon>
        <taxon>Endozoicomonas</taxon>
    </lineage>
</organism>
<reference evidence="7 8" key="1">
    <citation type="submission" date="2022-10" db="EMBL/GenBank/DDBJ databases">
        <title>High-quality genome sequences of two octocoral-associated bacteria, Endozoicomonas euniceicola EF212 and Endozoicomonas gorgoniicola PS125.</title>
        <authorList>
            <person name="Chiou Y.-J."/>
            <person name="Chen Y.-H."/>
        </authorList>
    </citation>
    <scope>NUCLEOTIDE SEQUENCE [LARGE SCALE GENOMIC DNA]</scope>
    <source>
        <strain evidence="7 8">PS125</strain>
    </source>
</reference>
<feature type="transmembrane region" description="Helical" evidence="5">
    <location>
        <begin position="85"/>
        <end position="105"/>
    </location>
</feature>
<dbReference type="CDD" id="cd17345">
    <property type="entry name" value="MFS_GlpT"/>
    <property type="match status" value="1"/>
</dbReference>
<feature type="transmembrane region" description="Helical" evidence="5">
    <location>
        <begin position="179"/>
        <end position="198"/>
    </location>
</feature>
<evidence type="ECO:0000256" key="2">
    <source>
        <dbReference type="ARBA" id="ARBA00022692"/>
    </source>
</evidence>
<dbReference type="PIRSF" id="PIRSF002808">
    <property type="entry name" value="Hexose_phosphate_transp"/>
    <property type="match status" value="1"/>
</dbReference>
<keyword evidence="3 5" id="KW-1133">Transmembrane helix</keyword>
<dbReference type="InterPro" id="IPR000849">
    <property type="entry name" value="Sugar_P_transporter"/>
</dbReference>
<evidence type="ECO:0000256" key="4">
    <source>
        <dbReference type="ARBA" id="ARBA00023136"/>
    </source>
</evidence>
<feature type="transmembrane region" description="Helical" evidence="5">
    <location>
        <begin position="337"/>
        <end position="357"/>
    </location>
</feature>
<feature type="transmembrane region" description="Helical" evidence="5">
    <location>
        <begin position="313"/>
        <end position="331"/>
    </location>
</feature>
<dbReference type="InterPro" id="IPR020846">
    <property type="entry name" value="MFS_dom"/>
</dbReference>
<keyword evidence="2 5" id="KW-0812">Transmembrane</keyword>
<evidence type="ECO:0000256" key="5">
    <source>
        <dbReference type="SAM" id="Phobius"/>
    </source>
</evidence>
<feature type="transmembrane region" description="Helical" evidence="5">
    <location>
        <begin position="54"/>
        <end position="73"/>
    </location>
</feature>
<dbReference type="InterPro" id="IPR051337">
    <property type="entry name" value="OPA_Antiporter"/>
</dbReference>
<dbReference type="Proteomes" id="UP001209854">
    <property type="component" value="Unassembled WGS sequence"/>
</dbReference>
<keyword evidence="4 5" id="KW-0472">Membrane</keyword>
<feature type="domain" description="Major facilitator superfamily (MFS) profile" evidence="6">
    <location>
        <begin position="15"/>
        <end position="428"/>
    </location>
</feature>
<feature type="transmembrane region" description="Helical" evidence="5">
    <location>
        <begin position="364"/>
        <end position="386"/>
    </location>
</feature>
<dbReference type="EMBL" id="JAPFCC010000001">
    <property type="protein sequence ID" value="MCW7554732.1"/>
    <property type="molecule type" value="Genomic_DNA"/>
</dbReference>
<dbReference type="SUPFAM" id="SSF103473">
    <property type="entry name" value="MFS general substrate transporter"/>
    <property type="match status" value="1"/>
</dbReference>
<dbReference type="Pfam" id="PF07690">
    <property type="entry name" value="MFS_1"/>
    <property type="match status" value="1"/>
</dbReference>
<evidence type="ECO:0000313" key="7">
    <source>
        <dbReference type="EMBL" id="MCW7554732.1"/>
    </source>
</evidence>
<comment type="subcellular location">
    <subcellularLocation>
        <location evidence="1">Endomembrane system</location>
        <topology evidence="1">Multi-pass membrane protein</topology>
    </subcellularLocation>
</comment>
<feature type="transmembrane region" description="Helical" evidence="5">
    <location>
        <begin position="282"/>
        <end position="301"/>
    </location>
</feature>
<dbReference type="PANTHER" id="PTHR43826">
    <property type="entry name" value="GLUCOSE-6-PHOSPHATE EXCHANGER SLC37A4"/>
    <property type="match status" value="1"/>
</dbReference>
<proteinExistence type="predicted"/>
<name>A0ABT3MZC6_9GAMM</name>
<dbReference type="Gene3D" id="1.20.1250.20">
    <property type="entry name" value="MFS general substrate transporter like domains"/>
    <property type="match status" value="2"/>
</dbReference>
<evidence type="ECO:0000256" key="3">
    <source>
        <dbReference type="ARBA" id="ARBA00022989"/>
    </source>
</evidence>
<comment type="caution">
    <text evidence="7">The sequence shown here is derived from an EMBL/GenBank/DDBJ whole genome shotgun (WGS) entry which is preliminary data.</text>
</comment>
<evidence type="ECO:0000259" key="6">
    <source>
        <dbReference type="PROSITE" id="PS50850"/>
    </source>
</evidence>
<feature type="transmembrane region" description="Helical" evidence="5">
    <location>
        <begin position="111"/>
        <end position="130"/>
    </location>
</feature>
<protein>
    <submittedName>
        <fullName evidence="7">MFS transporter</fullName>
    </submittedName>
</protein>
<keyword evidence="8" id="KW-1185">Reference proteome</keyword>
<dbReference type="RefSeq" id="WP_262564496.1">
    <property type="nucleotide sequence ID" value="NZ_JAPFCC010000001.1"/>
</dbReference>
<dbReference type="PROSITE" id="PS50850">
    <property type="entry name" value="MFS"/>
    <property type="match status" value="1"/>
</dbReference>
<feature type="transmembrane region" description="Helical" evidence="5">
    <location>
        <begin position="244"/>
        <end position="262"/>
    </location>
</feature>
<dbReference type="PANTHER" id="PTHR43826:SF6">
    <property type="entry name" value="GLYCEROL-3-PHOSPHATE TRANSPORTER"/>
    <property type="match status" value="1"/>
</dbReference>